<reference evidence="1" key="1">
    <citation type="submission" date="2021-02" db="EMBL/GenBank/DDBJ databases">
        <title>Comparative genomics of Ferrovum myxofaciens strains, predominant extremophile bacteria forming large biofilm stalactites in acid mine ecosystems.</title>
        <authorList>
            <person name="Burkartova K."/>
            <person name="Ridl J."/>
            <person name="Pajer P."/>
            <person name="Falteisek L."/>
        </authorList>
    </citation>
    <scope>NUCLEOTIDE SEQUENCE</scope>
    <source>
        <strain evidence="1">MI1III</strain>
    </source>
</reference>
<gene>
    <name evidence="1" type="ORF">JZL65_03145</name>
</gene>
<dbReference type="Proteomes" id="UP000683551">
    <property type="component" value="Chromosome"/>
</dbReference>
<dbReference type="EMBL" id="CP071137">
    <property type="protein sequence ID" value="QWY78091.1"/>
    <property type="molecule type" value="Genomic_DNA"/>
</dbReference>
<dbReference type="AlphaFoldDB" id="A0A9E6MXG0"/>
<dbReference type="NCBIfam" id="NF041065">
    <property type="entry name" value="DpdH"/>
    <property type="match status" value="1"/>
</dbReference>
<accession>A0A9E6MXG0</accession>
<sequence length="1041" mass="115540">MSLLNYWPSLNEINKCIKSEAENASDEVLLAVHQQFPLAHLTVGADGRVMPESRTVATEEDLLNYFIGDAPSGSHVLPITGASGVGKSHLIRMIDARLHRLQDANRYLVIRIPKSASLRRVVELILEAEPLKDSKYDHVKEEFTKALADIRLDEAVIRFQAQLEIALNEEALRLKQSLAQDPTNVSVKERLAHARDLPKLMSDAETVMHFRLNVLPRIIQRSVEGVESEGEEKEIDSTTAQFRVDDLNLGSLDIGRANTQVANYYRLNLDAREGRGKAIAISVLNDVVDIATRQLYQLNQSFGGKTLAEVILEIRRLLLVDNRELVILVEDFAALVGIQDTLAKVLIQEGETSKGKEFATIRSAIAVTDGYLAGRDTLATRAGKEWVVESRLESEDETLRRTKSLVASYLNAARFGEAGLKKHYQQAAMEAGSSDTRWLPPVYSEDGEEDGEILRAFGYEGKVPLFPFTEAAIECLARATLTTGNVLVFSPRFVIKNIIREILMAGREAFAHKQFPPPGITTKKPSADVAQWLASLHVSDDQRKRYERLVTVWGNDPQTRSDIGCIPREVFEVFGLPQPEIEYIPPKPKQDSSAVKPTDIAPPEIASRQEQQIKGCQTALESWVQNGTKLEQSIANEIRKALETLMNQRIDWNAERCLKREFFRTQFSIPNAGGEGNLASDIIKIAPSSDDPDGRLRGELIALLRYFWVYKDAPDYEGVDDDLARIANLVDRLLPDALEIVRVTVKKQNQSAILALAANSRLLGINERGRTVGAISSFLFGDVGVIEALPDTAPQSFKDWRDLQSSAVQIRSQLRQLLLDTSGCFQGTTGKTAYGIDIVRLVENYPDDKATIEFANLAGLAPELRQSLQNMSDVKVSARLNQVLQDARKIQKLITEDLGVDIDKQVVADIFKELTATLREMGAWSPSEIGISVNEFTALCEAFRTTAIKESLSILQGFDSGGEDQTSAKKVTLGAQLPLFPLLTTERFLNFSKEVIRAADAHAQALESQFEGISPSEKAQEIQCAFNELIENLVTLQMGEV</sequence>
<evidence type="ECO:0000313" key="2">
    <source>
        <dbReference type="Proteomes" id="UP000683551"/>
    </source>
</evidence>
<proteinExistence type="predicted"/>
<name>A0A9E6MXG0_9PROT</name>
<dbReference type="RefSeq" id="WP_273145570.1">
    <property type="nucleotide sequence ID" value="NZ_CP053675.1"/>
</dbReference>
<protein>
    <submittedName>
        <fullName evidence="1">Uncharacterized protein</fullName>
    </submittedName>
</protein>
<organism evidence="1 2">
    <name type="scientific">Ferrovum myxofaciens</name>
    <dbReference type="NCBI Taxonomy" id="416213"/>
    <lineage>
        <taxon>Bacteria</taxon>
        <taxon>Pseudomonadati</taxon>
        <taxon>Pseudomonadota</taxon>
        <taxon>Betaproteobacteria</taxon>
        <taxon>Ferrovales</taxon>
        <taxon>Ferrovaceae</taxon>
        <taxon>Ferrovum</taxon>
    </lineage>
</organism>
<evidence type="ECO:0000313" key="1">
    <source>
        <dbReference type="EMBL" id="QWY78091.1"/>
    </source>
</evidence>